<organism evidence="2 3">
    <name type="scientific">Clostridium fermenticellae</name>
    <dbReference type="NCBI Taxonomy" id="2068654"/>
    <lineage>
        <taxon>Bacteria</taxon>
        <taxon>Bacillati</taxon>
        <taxon>Bacillota</taxon>
        <taxon>Clostridia</taxon>
        <taxon>Eubacteriales</taxon>
        <taxon>Clostridiaceae</taxon>
        <taxon>Clostridium</taxon>
    </lineage>
</organism>
<evidence type="ECO:0000313" key="3">
    <source>
        <dbReference type="Proteomes" id="UP000266301"/>
    </source>
</evidence>
<keyword evidence="1" id="KW-0812">Transmembrane</keyword>
<dbReference type="Proteomes" id="UP000266301">
    <property type="component" value="Chromosome"/>
</dbReference>
<keyword evidence="3" id="KW-1185">Reference proteome</keyword>
<accession>A0A386H489</accession>
<dbReference type="RefSeq" id="WP_119972025.1">
    <property type="nucleotide sequence ID" value="NZ_CP032416.1"/>
</dbReference>
<dbReference type="EMBL" id="CP032416">
    <property type="protein sequence ID" value="AYD40378.1"/>
    <property type="molecule type" value="Genomic_DNA"/>
</dbReference>
<feature type="transmembrane region" description="Helical" evidence="1">
    <location>
        <begin position="6"/>
        <end position="22"/>
    </location>
</feature>
<evidence type="ECO:0000313" key="2">
    <source>
        <dbReference type="EMBL" id="AYD40378.1"/>
    </source>
</evidence>
<dbReference type="AlphaFoldDB" id="A0A386H489"/>
<dbReference type="Pfam" id="PF12669">
    <property type="entry name" value="FeoB_associated"/>
    <property type="match status" value="1"/>
</dbReference>
<dbReference type="KEGG" id="cfer:D4Z93_07520"/>
<proteinExistence type="predicted"/>
<gene>
    <name evidence="2" type="ORF">D4Z93_07520</name>
</gene>
<reference evidence="2 3" key="1">
    <citation type="journal article" date="2019" name="Int. J. Syst. Evol. Microbiol.">
        <title>Clostridium fermenticellae sp. nov., isolated from the mud in a fermentation cellar for the production of the Chinese liquor, baijiu.</title>
        <authorList>
            <person name="Xu P.X."/>
            <person name="Chai L.J."/>
            <person name="Qiu T."/>
            <person name="Zhang X.J."/>
            <person name="Lu Z.M."/>
            <person name="Xiao C."/>
            <person name="Wang S.T."/>
            <person name="Shen C.H."/>
            <person name="Shi J.S."/>
            <person name="Xu Z.H."/>
        </authorList>
    </citation>
    <scope>NUCLEOTIDE SEQUENCE [LARGE SCALE GENOMIC DNA]</scope>
    <source>
        <strain evidence="2 3">JN500901</strain>
    </source>
</reference>
<keyword evidence="1" id="KW-1133">Transmembrane helix</keyword>
<protein>
    <submittedName>
        <fullName evidence="2">FeoB-associated Cys-rich membrane protein</fullName>
    </submittedName>
</protein>
<sequence length="46" mass="5118">MLEILITIILAVSAIYILYKNLKKQASGKCDCNCGCCSSKCKNYKK</sequence>
<name>A0A386H489_9CLOT</name>
<keyword evidence="1" id="KW-0472">Membrane</keyword>
<evidence type="ECO:0000256" key="1">
    <source>
        <dbReference type="SAM" id="Phobius"/>
    </source>
</evidence>